<comment type="caution">
    <text evidence="1">The sequence shown here is derived from an EMBL/GenBank/DDBJ whole genome shotgun (WGS) entry which is preliminary data.</text>
</comment>
<dbReference type="RefSeq" id="WP_408083809.1">
    <property type="nucleotide sequence ID" value="NZ_JBELPZ010000002.1"/>
</dbReference>
<proteinExistence type="predicted"/>
<dbReference type="PROSITE" id="PS51257">
    <property type="entry name" value="PROKAR_LIPOPROTEIN"/>
    <property type="match status" value="1"/>
</dbReference>
<protein>
    <recommendedName>
        <fullName evidence="3">DUF4738 domain-containing protein</fullName>
    </recommendedName>
</protein>
<gene>
    <name evidence="1" type="ORF">ABS766_03895</name>
</gene>
<dbReference type="Proteomes" id="UP001629156">
    <property type="component" value="Unassembled WGS sequence"/>
</dbReference>
<name>A0ABW8YWK7_9FLAO</name>
<accession>A0ABW8YWK7</accession>
<evidence type="ECO:0008006" key="3">
    <source>
        <dbReference type="Google" id="ProtNLM"/>
    </source>
</evidence>
<sequence length="197" mass="22960">MKVLSSIIAFSALFFSCKTENNKPDDEALTYKYFEMENRGWKSKLQNQYVDDINFTATEVPVQYFLLQDLGPGEVSKVDSLYTLNKEERIIEFEFTHEEEKDLLSSDFTALSYEDGIKYLSFEINKDFYIVSSKNDTIACSGVLYERNFKVAPFQRVILFFSGVPEGDNIQLVYNDNLYRKGIIKFRFKENISNILL</sequence>
<evidence type="ECO:0000313" key="1">
    <source>
        <dbReference type="EMBL" id="MFL9843555.1"/>
    </source>
</evidence>
<keyword evidence="2" id="KW-1185">Reference proteome</keyword>
<reference evidence="1 2" key="1">
    <citation type="submission" date="2024-06" db="EMBL/GenBank/DDBJ databases">
        <authorList>
            <person name="Kaempfer P."/>
            <person name="Viver T."/>
        </authorList>
    </citation>
    <scope>NUCLEOTIDE SEQUENCE [LARGE SCALE GENOMIC DNA]</scope>
    <source>
        <strain evidence="1 2">ST-119</strain>
    </source>
</reference>
<dbReference type="EMBL" id="JBELPZ010000002">
    <property type="protein sequence ID" value="MFL9843555.1"/>
    <property type="molecule type" value="Genomic_DNA"/>
</dbReference>
<evidence type="ECO:0000313" key="2">
    <source>
        <dbReference type="Proteomes" id="UP001629156"/>
    </source>
</evidence>
<organism evidence="1 2">
    <name type="scientific">Flavobacterium rhizosphaerae</name>
    <dbReference type="NCBI Taxonomy" id="3163298"/>
    <lineage>
        <taxon>Bacteria</taxon>
        <taxon>Pseudomonadati</taxon>
        <taxon>Bacteroidota</taxon>
        <taxon>Flavobacteriia</taxon>
        <taxon>Flavobacteriales</taxon>
        <taxon>Flavobacteriaceae</taxon>
        <taxon>Flavobacterium</taxon>
    </lineage>
</organism>